<dbReference type="PANTHER" id="PTHR21600">
    <property type="entry name" value="MITOCHONDRIAL RNA PSEUDOURIDINE SYNTHASE"/>
    <property type="match status" value="1"/>
</dbReference>
<dbReference type="SUPFAM" id="SSF55120">
    <property type="entry name" value="Pseudouridine synthase"/>
    <property type="match status" value="1"/>
</dbReference>
<evidence type="ECO:0000256" key="3">
    <source>
        <dbReference type="PIRSR" id="PIRSR606225-1"/>
    </source>
</evidence>
<comment type="similarity">
    <text evidence="1 5">Belongs to the pseudouridine synthase RluA family.</text>
</comment>
<dbReference type="GO" id="GO:0000455">
    <property type="term" value="P:enzyme-directed rRNA pseudouridine synthesis"/>
    <property type="evidence" value="ECO:0007669"/>
    <property type="project" value="TreeGrafter"/>
</dbReference>
<organism evidence="7 8">
    <name type="scientific">Desulfonema ishimotonii</name>
    <dbReference type="NCBI Taxonomy" id="45657"/>
    <lineage>
        <taxon>Bacteria</taxon>
        <taxon>Pseudomonadati</taxon>
        <taxon>Thermodesulfobacteriota</taxon>
        <taxon>Desulfobacteria</taxon>
        <taxon>Desulfobacterales</taxon>
        <taxon>Desulfococcaceae</taxon>
        <taxon>Desulfonema</taxon>
    </lineage>
</organism>
<keyword evidence="4" id="KW-0694">RNA-binding</keyword>
<dbReference type="CDD" id="cd02869">
    <property type="entry name" value="PseudoU_synth_RluA_like"/>
    <property type="match status" value="1"/>
</dbReference>
<proteinExistence type="inferred from homology"/>
<dbReference type="InterPro" id="IPR020103">
    <property type="entry name" value="PsdUridine_synth_cat_dom_sf"/>
</dbReference>
<evidence type="ECO:0000313" key="7">
    <source>
        <dbReference type="EMBL" id="GBC62178.1"/>
    </source>
</evidence>
<dbReference type="EMBL" id="BEXT01000001">
    <property type="protein sequence ID" value="GBC62178.1"/>
    <property type="molecule type" value="Genomic_DNA"/>
</dbReference>
<evidence type="ECO:0000256" key="2">
    <source>
        <dbReference type="ARBA" id="ARBA00023235"/>
    </source>
</evidence>
<dbReference type="Proteomes" id="UP000288096">
    <property type="component" value="Unassembled WGS sequence"/>
</dbReference>
<evidence type="ECO:0000256" key="1">
    <source>
        <dbReference type="ARBA" id="ARBA00010876"/>
    </source>
</evidence>
<dbReference type="PROSITE" id="PS01129">
    <property type="entry name" value="PSI_RLU"/>
    <property type="match status" value="1"/>
</dbReference>
<keyword evidence="8" id="KW-1185">Reference proteome</keyword>
<comment type="function">
    <text evidence="5">Responsible for synthesis of pseudouridine from uracil.</text>
</comment>
<dbReference type="InterPro" id="IPR006224">
    <property type="entry name" value="PsdUridine_synth_RluA-like_CS"/>
</dbReference>
<evidence type="ECO:0000256" key="4">
    <source>
        <dbReference type="PROSITE-ProRule" id="PRU00182"/>
    </source>
</evidence>
<sequence length="322" mass="35722">MSVDNFFAITVSRTSSGQRMDALVAGHLPDVSRAFVTTLIRSGSIRVGGQVRKPGYRLKTGDQITGSVPRPVAVSYEPEPIPLDFLYEDADLVVINKRPGLVVHPAPGHYAGTLVNALLYHCPDIKGIGGELRPGIVHRLDKETSGVLIIAKTAPALAHLAHQFKSRTVRKTYLALVHGETKQDSDRITLPIGRHPVDRKKMSVVSRHGREAETLWSVCRRFRETTLLEVNLKTGRTHQIRVHCAAIRHPLVGDPVYCSGKIAKNHTGPVLQRISSARRQMLHAWKIRFIHPRSGHEMAFEAPPYPDMENVINALEKLSKGE</sequence>
<reference evidence="8" key="2">
    <citation type="submission" date="2019-01" db="EMBL/GenBank/DDBJ databases">
        <title>Genome sequence of Desulfonema ishimotonii strain Tokyo 01.</title>
        <authorList>
            <person name="Fukui M."/>
        </authorList>
    </citation>
    <scope>NUCLEOTIDE SEQUENCE [LARGE SCALE GENOMIC DNA]</scope>
    <source>
        <strain evidence="8">Tokyo 01</strain>
    </source>
</reference>
<dbReference type="SUPFAM" id="SSF55174">
    <property type="entry name" value="Alpha-L RNA-binding motif"/>
    <property type="match status" value="1"/>
</dbReference>
<dbReference type="InterPro" id="IPR006145">
    <property type="entry name" value="PsdUridine_synth_RsuA/RluA"/>
</dbReference>
<comment type="caution">
    <text evidence="7">The sequence shown here is derived from an EMBL/GenBank/DDBJ whole genome shotgun (WGS) entry which is preliminary data.</text>
</comment>
<evidence type="ECO:0000256" key="5">
    <source>
        <dbReference type="RuleBase" id="RU362028"/>
    </source>
</evidence>
<feature type="domain" description="RNA-binding S4" evidence="6">
    <location>
        <begin position="18"/>
        <end position="78"/>
    </location>
</feature>
<dbReference type="EC" id="5.4.99.-" evidence="5"/>
<dbReference type="Gene3D" id="3.30.2350.10">
    <property type="entry name" value="Pseudouridine synthase"/>
    <property type="match status" value="1"/>
</dbReference>
<evidence type="ECO:0000259" key="6">
    <source>
        <dbReference type="SMART" id="SM00363"/>
    </source>
</evidence>
<comment type="catalytic activity">
    <reaction evidence="5">
        <text>a uridine in RNA = a pseudouridine in RNA</text>
        <dbReference type="Rhea" id="RHEA:48348"/>
        <dbReference type="Rhea" id="RHEA-COMP:12068"/>
        <dbReference type="Rhea" id="RHEA-COMP:12069"/>
        <dbReference type="ChEBI" id="CHEBI:65314"/>
        <dbReference type="ChEBI" id="CHEBI:65315"/>
    </reaction>
</comment>
<gene>
    <name evidence="7" type="ORF">DENIS_3146</name>
</gene>
<dbReference type="PANTHER" id="PTHR21600:SF44">
    <property type="entry name" value="RIBOSOMAL LARGE SUBUNIT PSEUDOURIDINE SYNTHASE D"/>
    <property type="match status" value="1"/>
</dbReference>
<dbReference type="InterPro" id="IPR002942">
    <property type="entry name" value="S4_RNA-bd"/>
</dbReference>
<dbReference type="NCBIfam" id="TIGR00005">
    <property type="entry name" value="rluA_subfam"/>
    <property type="match status" value="1"/>
</dbReference>
<dbReference type="Pfam" id="PF00849">
    <property type="entry name" value="PseudoU_synth_2"/>
    <property type="match status" value="1"/>
</dbReference>
<dbReference type="InterPro" id="IPR036986">
    <property type="entry name" value="S4_RNA-bd_sf"/>
</dbReference>
<keyword evidence="2 5" id="KW-0413">Isomerase</keyword>
<accession>A0A401FYX2</accession>
<dbReference type="SMART" id="SM00363">
    <property type="entry name" value="S4"/>
    <property type="match status" value="1"/>
</dbReference>
<dbReference type="InterPro" id="IPR050188">
    <property type="entry name" value="RluA_PseudoU_synthase"/>
</dbReference>
<dbReference type="GO" id="GO:0003723">
    <property type="term" value="F:RNA binding"/>
    <property type="evidence" value="ECO:0007669"/>
    <property type="project" value="UniProtKB-KW"/>
</dbReference>
<dbReference type="GO" id="GO:0120159">
    <property type="term" value="F:rRNA pseudouridine synthase activity"/>
    <property type="evidence" value="ECO:0007669"/>
    <property type="project" value="UniProtKB-ARBA"/>
</dbReference>
<dbReference type="OrthoDB" id="128480at2"/>
<dbReference type="InterPro" id="IPR006225">
    <property type="entry name" value="PsdUridine_synth_RluC/D"/>
</dbReference>
<dbReference type="CDD" id="cd00165">
    <property type="entry name" value="S4"/>
    <property type="match status" value="1"/>
</dbReference>
<dbReference type="Gene3D" id="3.10.290.10">
    <property type="entry name" value="RNA-binding S4 domain"/>
    <property type="match status" value="1"/>
</dbReference>
<evidence type="ECO:0000313" key="8">
    <source>
        <dbReference type="Proteomes" id="UP000288096"/>
    </source>
</evidence>
<name>A0A401FYX2_9BACT</name>
<dbReference type="AlphaFoldDB" id="A0A401FYX2"/>
<feature type="active site" evidence="3">
    <location>
        <position position="141"/>
    </location>
</feature>
<reference evidence="8" key="1">
    <citation type="submission" date="2017-11" db="EMBL/GenBank/DDBJ databases">
        <authorList>
            <person name="Watanabe M."/>
            <person name="Kojima H."/>
        </authorList>
    </citation>
    <scope>NUCLEOTIDE SEQUENCE [LARGE SCALE GENOMIC DNA]</scope>
    <source>
        <strain evidence="8">Tokyo 01</strain>
    </source>
</reference>
<protein>
    <recommendedName>
        <fullName evidence="5">Pseudouridine synthase</fullName>
        <ecNumber evidence="5">5.4.99.-</ecNumber>
    </recommendedName>
</protein>
<dbReference type="PROSITE" id="PS50889">
    <property type="entry name" value="S4"/>
    <property type="match status" value="1"/>
</dbReference>
<dbReference type="Pfam" id="PF01479">
    <property type="entry name" value="S4"/>
    <property type="match status" value="1"/>
</dbReference>